<evidence type="ECO:0000313" key="1">
    <source>
        <dbReference type="EMBL" id="KAK3946318.1"/>
    </source>
</evidence>
<reference evidence="2" key="1">
    <citation type="journal article" date="2023" name="Mol. Phylogenet. Evol.">
        <title>Genome-scale phylogeny and comparative genomics of the fungal order Sordariales.</title>
        <authorList>
            <person name="Hensen N."/>
            <person name="Bonometti L."/>
            <person name="Westerberg I."/>
            <person name="Brannstrom I.O."/>
            <person name="Guillou S."/>
            <person name="Cros-Aarteil S."/>
            <person name="Calhoun S."/>
            <person name="Haridas S."/>
            <person name="Kuo A."/>
            <person name="Mondo S."/>
            <person name="Pangilinan J."/>
            <person name="Riley R."/>
            <person name="LaButti K."/>
            <person name="Andreopoulos B."/>
            <person name="Lipzen A."/>
            <person name="Chen C."/>
            <person name="Yan M."/>
            <person name="Daum C."/>
            <person name="Ng V."/>
            <person name="Clum A."/>
            <person name="Steindorff A."/>
            <person name="Ohm R.A."/>
            <person name="Martin F."/>
            <person name="Silar P."/>
            <person name="Natvig D.O."/>
            <person name="Lalanne C."/>
            <person name="Gautier V."/>
            <person name="Ament-Velasquez S.L."/>
            <person name="Kruys A."/>
            <person name="Hutchinson M.I."/>
            <person name="Powell A.J."/>
            <person name="Barry K."/>
            <person name="Miller A.N."/>
            <person name="Grigoriev I.V."/>
            <person name="Debuchy R."/>
            <person name="Gladieux P."/>
            <person name="Hiltunen Thoren M."/>
            <person name="Johannesson H."/>
        </authorList>
    </citation>
    <scope>NUCLEOTIDE SEQUENCE [LARGE SCALE GENOMIC DNA]</scope>
    <source>
        <strain evidence="2">CBS 340.73</strain>
    </source>
</reference>
<proteinExistence type="predicted"/>
<evidence type="ECO:0000313" key="2">
    <source>
        <dbReference type="Proteomes" id="UP001303473"/>
    </source>
</evidence>
<name>A0AAN6NK48_9PEZI</name>
<dbReference type="Proteomes" id="UP001303473">
    <property type="component" value="Unassembled WGS sequence"/>
</dbReference>
<sequence>MAQARGSTAPEGEDQAMTDITNITDHDTDSLAARVLTSTEHIPPLTNSIPSAFIPFLEDITKQPGAPRDRIERLKRILESIEAQREGVRENLFYMFEREAQRIMMQAKDQESGVGFPTVNPGLPRDEVEWTIMNMEAPAQPGVEYNMPPLPAPDPAAHHNPQGAPSIRDEAVRSLLSLVDAAVAEMRNMENFMAGHKREYEAYLEKEKARVAEASLRPEERPRVAEAPM</sequence>
<comment type="caution">
    <text evidence="1">The sequence shown here is derived from an EMBL/GenBank/DDBJ whole genome shotgun (WGS) entry which is preliminary data.</text>
</comment>
<protein>
    <submittedName>
        <fullName evidence="1">Uncharacterized protein</fullName>
    </submittedName>
</protein>
<dbReference type="AlphaFoldDB" id="A0AAN6NK48"/>
<keyword evidence="2" id="KW-1185">Reference proteome</keyword>
<accession>A0AAN6NK48</accession>
<dbReference type="EMBL" id="MU853752">
    <property type="protein sequence ID" value="KAK3946318.1"/>
    <property type="molecule type" value="Genomic_DNA"/>
</dbReference>
<gene>
    <name evidence="1" type="ORF">QBC46DRAFT_369475</name>
</gene>
<organism evidence="1 2">
    <name type="scientific">Diplogelasinospora grovesii</name>
    <dbReference type="NCBI Taxonomy" id="303347"/>
    <lineage>
        <taxon>Eukaryota</taxon>
        <taxon>Fungi</taxon>
        <taxon>Dikarya</taxon>
        <taxon>Ascomycota</taxon>
        <taxon>Pezizomycotina</taxon>
        <taxon>Sordariomycetes</taxon>
        <taxon>Sordariomycetidae</taxon>
        <taxon>Sordariales</taxon>
        <taxon>Diplogelasinosporaceae</taxon>
        <taxon>Diplogelasinospora</taxon>
    </lineage>
</organism>